<evidence type="ECO:0000259" key="1">
    <source>
        <dbReference type="SMART" id="SM00943"/>
    </source>
</evidence>
<evidence type="ECO:0000313" key="2">
    <source>
        <dbReference type="EMBL" id="PRY36266.1"/>
    </source>
</evidence>
<dbReference type="CDD" id="cd04859">
    <property type="entry name" value="Prim_Pol"/>
    <property type="match status" value="1"/>
</dbReference>
<dbReference type="Proteomes" id="UP000239494">
    <property type="component" value="Unassembled WGS sequence"/>
</dbReference>
<organism evidence="2 3">
    <name type="scientific">Umezawaea tangerina</name>
    <dbReference type="NCBI Taxonomy" id="84725"/>
    <lineage>
        <taxon>Bacteria</taxon>
        <taxon>Bacillati</taxon>
        <taxon>Actinomycetota</taxon>
        <taxon>Actinomycetes</taxon>
        <taxon>Pseudonocardiales</taxon>
        <taxon>Pseudonocardiaceae</taxon>
        <taxon>Umezawaea</taxon>
    </lineage>
</organism>
<dbReference type="SMART" id="SM00943">
    <property type="entry name" value="Prim-Pol"/>
    <property type="match status" value="1"/>
</dbReference>
<comment type="caution">
    <text evidence="2">The sequence shown here is derived from an EMBL/GenBank/DDBJ whole genome shotgun (WGS) entry which is preliminary data.</text>
</comment>
<keyword evidence="3" id="KW-1185">Reference proteome</keyword>
<feature type="domain" description="DNA primase/polymerase bifunctional N-terminal" evidence="1">
    <location>
        <begin position="5"/>
        <end position="201"/>
    </location>
</feature>
<dbReference type="Pfam" id="PF09250">
    <property type="entry name" value="Prim-Pol"/>
    <property type="match status" value="1"/>
</dbReference>
<gene>
    <name evidence="2" type="ORF">CLV43_112193</name>
</gene>
<reference evidence="2 3" key="1">
    <citation type="submission" date="2018-03" db="EMBL/GenBank/DDBJ databases">
        <title>Genomic Encyclopedia of Archaeal and Bacterial Type Strains, Phase II (KMG-II): from individual species to whole genera.</title>
        <authorList>
            <person name="Goeker M."/>
        </authorList>
    </citation>
    <scope>NUCLEOTIDE SEQUENCE [LARGE SCALE GENOMIC DNA]</scope>
    <source>
        <strain evidence="2 3">DSM 44720</strain>
    </source>
</reference>
<evidence type="ECO:0000313" key="3">
    <source>
        <dbReference type="Proteomes" id="UP000239494"/>
    </source>
</evidence>
<dbReference type="SUPFAM" id="SSF56747">
    <property type="entry name" value="Prim-pol domain"/>
    <property type="match status" value="1"/>
</dbReference>
<dbReference type="EMBL" id="PVTF01000012">
    <property type="protein sequence ID" value="PRY36266.1"/>
    <property type="molecule type" value="Genomic_DNA"/>
</dbReference>
<protein>
    <submittedName>
        <fullName evidence="2">Bifunctional DNA primase/polymerase-like protein</fullName>
    </submittedName>
</protein>
<sequence>MLAVALDAVARGWHVFPVHPESKRPPAFHGQTSCPHTGICATTHQGWEQRAVADPDLVRWIWGSTRYGGCNVGVACGPSNLVLVDLDVPRSPTEQPKDGSRRGEPVRTGADTFRSVCAQAGQPVPLGTLTGATPSGGTHLFYRAPQGVQLGNTQNERGNGLGWKIDTRGHGGYAMAPGSTTPDGPYRITRELPMLDLPTWLVHRLAPRPVTAVSRPVHSAVDRLPAYVTAAIRGEVDKVAAAAPNEHNIVLYVASTALGQLVAGGLLPASRAEVELTTAAVHMITDTCGCTDNEVRRVITAGLRAGAAKPRTAPTRRGAA</sequence>
<dbReference type="InterPro" id="IPR015330">
    <property type="entry name" value="DNA_primase/pol_bifunc_N"/>
</dbReference>
<dbReference type="AlphaFoldDB" id="A0A2T0SS88"/>
<dbReference type="RefSeq" id="WP_245887207.1">
    <property type="nucleotide sequence ID" value="NZ_PVTF01000012.1"/>
</dbReference>
<accession>A0A2T0SS88</accession>
<proteinExistence type="predicted"/>
<name>A0A2T0SS88_9PSEU</name>